<dbReference type="InterPro" id="IPR057326">
    <property type="entry name" value="KR_dom"/>
</dbReference>
<sequence>MLLQHKVALITGAARGIGFATARLYARQGAHVFLSGRDPEALAQARQAILDTLHAEGTGDESRPESRLEPRIDTVLLDVSRPDSVRDAFQQVFKQARRLDVLVANAGVMQDALIGMVTPDQVERTFQTNAFGVLYCAQYASRLMARNGGGSIINITSIMGVRGNAGQSAYAGSKAAVIGITTSLAKELGPQQIRVNAIAPGLIDTELTQSVGADKLAAKQAAIVMGRIGSADDVAQVALFLASPMAAYVTGQVIGVDGGMLV</sequence>
<protein>
    <submittedName>
        <fullName evidence="4">3-oxoacyl-[acyl-carrier-protein] reductase FabG</fullName>
        <ecNumber evidence="4">1.1.1.100</ecNumber>
    </submittedName>
</protein>
<dbReference type="EMBL" id="LROM01000035">
    <property type="protein sequence ID" value="OFA08821.1"/>
    <property type="molecule type" value="Genomic_DNA"/>
</dbReference>
<name>A0A1E7X758_9BURK</name>
<dbReference type="GO" id="GO:0004316">
    <property type="term" value="F:3-oxoacyl-[acyl-carrier-protein] reductase (NADPH) activity"/>
    <property type="evidence" value="ECO:0007669"/>
    <property type="project" value="UniProtKB-EC"/>
</dbReference>
<evidence type="ECO:0000313" key="4">
    <source>
        <dbReference type="EMBL" id="OFA08821.1"/>
    </source>
</evidence>
<dbReference type="EC" id="1.1.1.100" evidence="4"/>
<evidence type="ECO:0000256" key="1">
    <source>
        <dbReference type="ARBA" id="ARBA00006484"/>
    </source>
</evidence>
<dbReference type="InterPro" id="IPR020904">
    <property type="entry name" value="Sc_DH/Rdtase_CS"/>
</dbReference>
<dbReference type="Proteomes" id="UP000175989">
    <property type="component" value="Unassembled WGS sequence"/>
</dbReference>
<dbReference type="SUPFAM" id="SSF51735">
    <property type="entry name" value="NAD(P)-binding Rossmann-fold domains"/>
    <property type="match status" value="1"/>
</dbReference>
<dbReference type="Pfam" id="PF13561">
    <property type="entry name" value="adh_short_C2"/>
    <property type="match status" value="1"/>
</dbReference>
<reference evidence="5" key="1">
    <citation type="journal article" date="2016" name="Front. Microbiol.">
        <title>Molecular Keys to the Janthinobacterium and Duganella spp. Interaction with the Plant Pathogen Fusarium graminearum.</title>
        <authorList>
            <person name="Haack F.S."/>
            <person name="Poehlein A."/>
            <person name="Kroger C."/>
            <person name="Voigt C.A."/>
            <person name="Piepenbring M."/>
            <person name="Bode H.B."/>
            <person name="Daniel R."/>
            <person name="Schafer W."/>
            <person name="Streit W.R."/>
        </authorList>
    </citation>
    <scope>NUCLEOTIDE SEQUENCE [LARGE SCALE GENOMIC DNA]</scope>
    <source>
        <strain evidence="5">T54</strain>
    </source>
</reference>
<dbReference type="PROSITE" id="PS00061">
    <property type="entry name" value="ADH_SHORT"/>
    <property type="match status" value="1"/>
</dbReference>
<evidence type="ECO:0000259" key="3">
    <source>
        <dbReference type="SMART" id="SM00822"/>
    </source>
</evidence>
<evidence type="ECO:0000313" key="5">
    <source>
        <dbReference type="Proteomes" id="UP000175989"/>
    </source>
</evidence>
<dbReference type="AlphaFoldDB" id="A0A1E7X758"/>
<dbReference type="PANTHER" id="PTHR42760">
    <property type="entry name" value="SHORT-CHAIN DEHYDROGENASES/REDUCTASES FAMILY MEMBER"/>
    <property type="match status" value="1"/>
</dbReference>
<keyword evidence="2 4" id="KW-0560">Oxidoreductase</keyword>
<feature type="domain" description="Ketoreductase" evidence="3">
    <location>
        <begin position="6"/>
        <end position="201"/>
    </location>
</feature>
<proteinExistence type="inferred from homology"/>
<dbReference type="RefSeq" id="WP_070246089.1">
    <property type="nucleotide sequence ID" value="NZ_LROM01000035.1"/>
</dbReference>
<keyword evidence="5" id="KW-1185">Reference proteome</keyword>
<organism evidence="4 5">
    <name type="scientific">Duganella phyllosphaerae</name>
    <dbReference type="NCBI Taxonomy" id="762836"/>
    <lineage>
        <taxon>Bacteria</taxon>
        <taxon>Pseudomonadati</taxon>
        <taxon>Pseudomonadota</taxon>
        <taxon>Betaproteobacteria</taxon>
        <taxon>Burkholderiales</taxon>
        <taxon>Oxalobacteraceae</taxon>
        <taxon>Telluria group</taxon>
        <taxon>Duganella</taxon>
    </lineage>
</organism>
<dbReference type="GO" id="GO:0048038">
    <property type="term" value="F:quinone binding"/>
    <property type="evidence" value="ECO:0007669"/>
    <property type="project" value="TreeGrafter"/>
</dbReference>
<comment type="caution">
    <text evidence="4">The sequence shown here is derived from an EMBL/GenBank/DDBJ whole genome shotgun (WGS) entry which is preliminary data.</text>
</comment>
<dbReference type="InterPro" id="IPR036291">
    <property type="entry name" value="NAD(P)-bd_dom_sf"/>
</dbReference>
<evidence type="ECO:0000256" key="2">
    <source>
        <dbReference type="ARBA" id="ARBA00023002"/>
    </source>
</evidence>
<dbReference type="PATRIC" id="fig|762836.4.peg.498"/>
<dbReference type="FunFam" id="3.40.50.720:FF:000084">
    <property type="entry name" value="Short-chain dehydrogenase reductase"/>
    <property type="match status" value="1"/>
</dbReference>
<comment type="similarity">
    <text evidence="1">Belongs to the short-chain dehydrogenases/reductases (SDR) family.</text>
</comment>
<dbReference type="OrthoDB" id="9803333at2"/>
<gene>
    <name evidence="4" type="primary">fabG_2</name>
    <name evidence="4" type="ORF">DUPY_04680</name>
</gene>
<dbReference type="PANTHER" id="PTHR42760:SF133">
    <property type="entry name" value="3-OXOACYL-[ACYL-CARRIER-PROTEIN] REDUCTASE"/>
    <property type="match status" value="1"/>
</dbReference>
<dbReference type="PRINTS" id="PR00080">
    <property type="entry name" value="SDRFAMILY"/>
</dbReference>
<dbReference type="SMART" id="SM00822">
    <property type="entry name" value="PKS_KR"/>
    <property type="match status" value="1"/>
</dbReference>
<dbReference type="InterPro" id="IPR002347">
    <property type="entry name" value="SDR_fam"/>
</dbReference>
<dbReference type="Gene3D" id="3.40.50.720">
    <property type="entry name" value="NAD(P)-binding Rossmann-like Domain"/>
    <property type="match status" value="1"/>
</dbReference>
<accession>A0A1E7X758</accession>
<dbReference type="PRINTS" id="PR00081">
    <property type="entry name" value="GDHRDH"/>
</dbReference>
<dbReference type="NCBIfam" id="NF005559">
    <property type="entry name" value="PRK07231.1"/>
    <property type="match status" value="1"/>
</dbReference>
<dbReference type="GO" id="GO:0006633">
    <property type="term" value="P:fatty acid biosynthetic process"/>
    <property type="evidence" value="ECO:0007669"/>
    <property type="project" value="TreeGrafter"/>
</dbReference>